<reference evidence="2" key="1">
    <citation type="submission" date="2019-12" db="EMBL/GenBank/DDBJ databases">
        <title>Mycobacterium spongiae sp. nov.</title>
        <authorList>
            <person name="Stinear T."/>
        </authorList>
    </citation>
    <scope>NUCLEOTIDE SEQUENCE</scope>
    <source>
        <strain evidence="2">FSD4b-SM</strain>
    </source>
</reference>
<evidence type="ECO:0000313" key="2">
    <source>
        <dbReference type="EMBL" id="QUR68711.1"/>
    </source>
</evidence>
<dbReference type="RefSeq" id="WP_211696283.1">
    <property type="nucleotide sequence ID" value="NZ_CP046600.1"/>
</dbReference>
<organism evidence="2 3">
    <name type="scientific">Mycobacterium spongiae</name>
    <dbReference type="NCBI Taxonomy" id="886343"/>
    <lineage>
        <taxon>Bacteria</taxon>
        <taxon>Bacillati</taxon>
        <taxon>Actinomycetota</taxon>
        <taxon>Actinomycetes</taxon>
        <taxon>Mycobacteriales</taxon>
        <taxon>Mycobacteriaceae</taxon>
        <taxon>Mycobacterium</taxon>
    </lineage>
</organism>
<dbReference type="AlphaFoldDB" id="A0A975PXX2"/>
<feature type="compositionally biased region" description="Polar residues" evidence="1">
    <location>
        <begin position="1"/>
        <end position="10"/>
    </location>
</feature>
<dbReference type="KEGG" id="mspg:F6B93_17965"/>
<dbReference type="EMBL" id="CP046600">
    <property type="protein sequence ID" value="QUR68711.1"/>
    <property type="molecule type" value="Genomic_DNA"/>
</dbReference>
<accession>A0A975PXX2</accession>
<protein>
    <submittedName>
        <fullName evidence="2">Uncharacterized protein</fullName>
    </submittedName>
</protein>
<gene>
    <name evidence="2" type="ORF">F6B93_17965</name>
</gene>
<dbReference type="Proteomes" id="UP000682202">
    <property type="component" value="Chromosome"/>
</dbReference>
<evidence type="ECO:0000313" key="3">
    <source>
        <dbReference type="Proteomes" id="UP000682202"/>
    </source>
</evidence>
<sequence>MGVNDVSSEETAAGATVGEDTTIVPAEVRTEAATELAWSADHSRDDP</sequence>
<name>A0A975PXX2_9MYCO</name>
<keyword evidence="3" id="KW-1185">Reference proteome</keyword>
<evidence type="ECO:0000256" key="1">
    <source>
        <dbReference type="SAM" id="MobiDB-lite"/>
    </source>
</evidence>
<feature type="region of interest" description="Disordered" evidence="1">
    <location>
        <begin position="1"/>
        <end position="25"/>
    </location>
</feature>
<proteinExistence type="predicted"/>